<dbReference type="FunFam" id="3.40.50.720:FF:000203">
    <property type="entry name" value="D-3-phosphoglycerate dehydrogenase (SerA)"/>
    <property type="match status" value="1"/>
</dbReference>
<name>A0A4R4RV80_9ACTN</name>
<dbReference type="SUPFAM" id="SSF51735">
    <property type="entry name" value="NAD(P)-binding Rossmann-fold domains"/>
    <property type="match status" value="1"/>
</dbReference>
<dbReference type="PANTHER" id="PTHR42789:SF1">
    <property type="entry name" value="D-ISOMER SPECIFIC 2-HYDROXYACID DEHYDROGENASE FAMILY PROTEIN (AFU_ORTHOLOGUE AFUA_6G10090)"/>
    <property type="match status" value="1"/>
</dbReference>
<dbReference type="InterPro" id="IPR036291">
    <property type="entry name" value="NAD(P)-bd_dom_sf"/>
</dbReference>
<evidence type="ECO:0000259" key="5">
    <source>
        <dbReference type="Pfam" id="PF00389"/>
    </source>
</evidence>
<accession>A0A4R4RV80</accession>
<keyword evidence="3" id="KW-0520">NAD</keyword>
<dbReference type="OrthoDB" id="117809at2"/>
<evidence type="ECO:0000256" key="3">
    <source>
        <dbReference type="ARBA" id="ARBA00023027"/>
    </source>
</evidence>
<dbReference type="RefSeq" id="WP_131981052.1">
    <property type="nucleotide sequence ID" value="NZ_SMKL01000013.1"/>
</dbReference>
<feature type="domain" description="D-isomer specific 2-hydroxyacid dehydrogenase NAD-binding" evidence="6">
    <location>
        <begin position="112"/>
        <end position="285"/>
    </location>
</feature>
<proteinExistence type="inferred from homology"/>
<feature type="domain" description="D-isomer specific 2-hydroxyacid dehydrogenase catalytic" evidence="5">
    <location>
        <begin position="37"/>
        <end position="317"/>
    </location>
</feature>
<evidence type="ECO:0000313" key="8">
    <source>
        <dbReference type="Proteomes" id="UP000295621"/>
    </source>
</evidence>
<evidence type="ECO:0000256" key="1">
    <source>
        <dbReference type="ARBA" id="ARBA00005854"/>
    </source>
</evidence>
<dbReference type="AlphaFoldDB" id="A0A4R4RV80"/>
<dbReference type="InterPro" id="IPR050857">
    <property type="entry name" value="D-2-hydroxyacid_DH"/>
</dbReference>
<dbReference type="Gene3D" id="3.40.50.720">
    <property type="entry name" value="NAD(P)-binding Rossmann-like Domain"/>
    <property type="match status" value="2"/>
</dbReference>
<comment type="caution">
    <text evidence="7">The sequence shown here is derived from an EMBL/GenBank/DDBJ whole genome shotgun (WGS) entry which is preliminary data.</text>
</comment>
<dbReference type="GO" id="GO:0016616">
    <property type="term" value="F:oxidoreductase activity, acting on the CH-OH group of donors, NAD or NADP as acceptor"/>
    <property type="evidence" value="ECO:0007669"/>
    <property type="project" value="InterPro"/>
</dbReference>
<gene>
    <name evidence="7" type="ORF">E1212_07930</name>
</gene>
<evidence type="ECO:0000256" key="4">
    <source>
        <dbReference type="RuleBase" id="RU003719"/>
    </source>
</evidence>
<keyword evidence="8" id="KW-1185">Reference proteome</keyword>
<evidence type="ECO:0000256" key="2">
    <source>
        <dbReference type="ARBA" id="ARBA00023002"/>
    </source>
</evidence>
<dbReference type="InterPro" id="IPR006140">
    <property type="entry name" value="D-isomer_DH_NAD-bd"/>
</dbReference>
<organism evidence="7 8">
    <name type="scientific">Jiangella ureilytica</name>
    <dbReference type="NCBI Taxonomy" id="2530374"/>
    <lineage>
        <taxon>Bacteria</taxon>
        <taxon>Bacillati</taxon>
        <taxon>Actinomycetota</taxon>
        <taxon>Actinomycetes</taxon>
        <taxon>Jiangellales</taxon>
        <taxon>Jiangellaceae</taxon>
        <taxon>Jiangella</taxon>
    </lineage>
</organism>
<dbReference type="Pfam" id="PF00389">
    <property type="entry name" value="2-Hacid_dh"/>
    <property type="match status" value="1"/>
</dbReference>
<dbReference type="EMBL" id="SMKL01000013">
    <property type="protein sequence ID" value="TDC52772.1"/>
    <property type="molecule type" value="Genomic_DNA"/>
</dbReference>
<dbReference type="InterPro" id="IPR006139">
    <property type="entry name" value="D-isomer_2_OHA_DH_cat_dom"/>
</dbReference>
<evidence type="ECO:0000313" key="7">
    <source>
        <dbReference type="EMBL" id="TDC52772.1"/>
    </source>
</evidence>
<dbReference type="PROSITE" id="PS00671">
    <property type="entry name" value="D_2_HYDROXYACID_DH_3"/>
    <property type="match status" value="1"/>
</dbReference>
<dbReference type="Proteomes" id="UP000295621">
    <property type="component" value="Unassembled WGS sequence"/>
</dbReference>
<evidence type="ECO:0000259" key="6">
    <source>
        <dbReference type="Pfam" id="PF02826"/>
    </source>
</evidence>
<protein>
    <submittedName>
        <fullName evidence="7">Hydroxyacid dehydrogenase</fullName>
    </submittedName>
</protein>
<keyword evidence="2 4" id="KW-0560">Oxidoreductase</keyword>
<dbReference type="Pfam" id="PF02826">
    <property type="entry name" value="2-Hacid_dh_C"/>
    <property type="match status" value="1"/>
</dbReference>
<comment type="similarity">
    <text evidence="1 4">Belongs to the D-isomer specific 2-hydroxyacid dehydrogenase family.</text>
</comment>
<sequence length="317" mass="32881">MTSTVICASPTFGAQAADADAIIEAAGGTLVRVGRREFERLEIGDLLPSTVAVIVGLERVGARLYDEAPGLRIIAKHGAGVDNIDVGAATARGVVVTNAPGYNALAVAEHTFALILAVARDVARQDARVRAGRWQVAVGRELAEGTLGIVGFGAIGRLVAARAQAFDMRVLYADVVPADPARHPGLEATHVALPELLAESDVVTLHVPLLPGTQHLVGAQELALMRPGAIIVNTARGGLIDEDALLAALDAGTIRGAGLDVFAEEPQVSGPLLDHDRVVLTPHVAGYTEAALARTSRAVAQDVAAVLGGREPRHRLN</sequence>
<dbReference type="SUPFAM" id="SSF52283">
    <property type="entry name" value="Formate/glycerate dehydrogenase catalytic domain-like"/>
    <property type="match status" value="1"/>
</dbReference>
<dbReference type="PROSITE" id="PS00670">
    <property type="entry name" value="D_2_HYDROXYACID_DH_2"/>
    <property type="match status" value="1"/>
</dbReference>
<reference evidence="7 8" key="1">
    <citation type="submission" date="2019-02" db="EMBL/GenBank/DDBJ databases">
        <title>Draft genome sequences of novel Actinobacteria.</title>
        <authorList>
            <person name="Sahin N."/>
            <person name="Ay H."/>
            <person name="Saygin H."/>
        </authorList>
    </citation>
    <scope>NUCLEOTIDE SEQUENCE [LARGE SCALE GENOMIC DNA]</scope>
    <source>
        <strain evidence="7 8">KC603</strain>
    </source>
</reference>
<dbReference type="PANTHER" id="PTHR42789">
    <property type="entry name" value="D-ISOMER SPECIFIC 2-HYDROXYACID DEHYDROGENASE FAMILY PROTEIN (AFU_ORTHOLOGUE AFUA_6G10090)"/>
    <property type="match status" value="1"/>
</dbReference>
<dbReference type="CDD" id="cd12172">
    <property type="entry name" value="PGDH_like_2"/>
    <property type="match status" value="1"/>
</dbReference>
<dbReference type="InterPro" id="IPR029753">
    <property type="entry name" value="D-isomer_DH_CS"/>
</dbReference>
<dbReference type="GO" id="GO:0051287">
    <property type="term" value="F:NAD binding"/>
    <property type="evidence" value="ECO:0007669"/>
    <property type="project" value="InterPro"/>
</dbReference>